<evidence type="ECO:0000313" key="4">
    <source>
        <dbReference type="Proteomes" id="UP000054558"/>
    </source>
</evidence>
<feature type="transmembrane region" description="Helical" evidence="2">
    <location>
        <begin position="495"/>
        <end position="513"/>
    </location>
</feature>
<evidence type="ECO:0000256" key="2">
    <source>
        <dbReference type="SAM" id="Phobius"/>
    </source>
</evidence>
<keyword evidence="4" id="KW-1185">Reference proteome</keyword>
<keyword evidence="2" id="KW-1133">Transmembrane helix</keyword>
<evidence type="ECO:0000313" key="3">
    <source>
        <dbReference type="EMBL" id="GAQ86836.1"/>
    </source>
</evidence>
<feature type="region of interest" description="Disordered" evidence="1">
    <location>
        <begin position="741"/>
        <end position="777"/>
    </location>
</feature>
<dbReference type="PANTHER" id="PTHR34677">
    <property type="match status" value="1"/>
</dbReference>
<organism evidence="3 4">
    <name type="scientific">Klebsormidium nitens</name>
    <name type="common">Green alga</name>
    <name type="synonym">Ulothrix nitens</name>
    <dbReference type="NCBI Taxonomy" id="105231"/>
    <lineage>
        <taxon>Eukaryota</taxon>
        <taxon>Viridiplantae</taxon>
        <taxon>Streptophyta</taxon>
        <taxon>Klebsormidiophyceae</taxon>
        <taxon>Klebsormidiales</taxon>
        <taxon>Klebsormidiaceae</taxon>
        <taxon>Klebsormidium</taxon>
    </lineage>
</organism>
<feature type="transmembrane region" description="Helical" evidence="2">
    <location>
        <begin position="562"/>
        <end position="584"/>
    </location>
</feature>
<dbReference type="PANTHER" id="PTHR34677:SF3">
    <property type="entry name" value="BACTERIAL IG-LIKE DOMAIN-CONTAINING PROTEIN"/>
    <property type="match status" value="1"/>
</dbReference>
<evidence type="ECO:0008006" key="5">
    <source>
        <dbReference type="Google" id="ProtNLM"/>
    </source>
</evidence>
<evidence type="ECO:0000256" key="1">
    <source>
        <dbReference type="SAM" id="MobiDB-lite"/>
    </source>
</evidence>
<dbReference type="OMA" id="SAKWEAP"/>
<feature type="transmembrane region" description="Helical" evidence="2">
    <location>
        <begin position="838"/>
        <end position="856"/>
    </location>
</feature>
<feature type="transmembrane region" description="Helical" evidence="2">
    <location>
        <begin position="525"/>
        <end position="550"/>
    </location>
</feature>
<feature type="transmembrane region" description="Helical" evidence="2">
    <location>
        <begin position="877"/>
        <end position="898"/>
    </location>
</feature>
<reference evidence="3 4" key="1">
    <citation type="journal article" date="2014" name="Nat. Commun.">
        <title>Klebsormidium flaccidum genome reveals primary factors for plant terrestrial adaptation.</title>
        <authorList>
            <person name="Hori K."/>
            <person name="Maruyama F."/>
            <person name="Fujisawa T."/>
            <person name="Togashi T."/>
            <person name="Yamamoto N."/>
            <person name="Seo M."/>
            <person name="Sato S."/>
            <person name="Yamada T."/>
            <person name="Mori H."/>
            <person name="Tajima N."/>
            <person name="Moriyama T."/>
            <person name="Ikeuchi M."/>
            <person name="Watanabe M."/>
            <person name="Wada H."/>
            <person name="Kobayashi K."/>
            <person name="Saito M."/>
            <person name="Masuda T."/>
            <person name="Sasaki-Sekimoto Y."/>
            <person name="Mashiguchi K."/>
            <person name="Awai K."/>
            <person name="Shimojima M."/>
            <person name="Masuda S."/>
            <person name="Iwai M."/>
            <person name="Nobusawa T."/>
            <person name="Narise T."/>
            <person name="Kondo S."/>
            <person name="Saito H."/>
            <person name="Sato R."/>
            <person name="Murakawa M."/>
            <person name="Ihara Y."/>
            <person name="Oshima-Yamada Y."/>
            <person name="Ohtaka K."/>
            <person name="Satoh M."/>
            <person name="Sonobe K."/>
            <person name="Ishii M."/>
            <person name="Ohtani R."/>
            <person name="Kanamori-Sato M."/>
            <person name="Honoki R."/>
            <person name="Miyazaki D."/>
            <person name="Mochizuki H."/>
            <person name="Umetsu J."/>
            <person name="Higashi K."/>
            <person name="Shibata D."/>
            <person name="Kamiya Y."/>
            <person name="Sato N."/>
            <person name="Nakamura Y."/>
            <person name="Tabata S."/>
            <person name="Ida S."/>
            <person name="Kurokawa K."/>
            <person name="Ohta H."/>
        </authorList>
    </citation>
    <scope>NUCLEOTIDE SEQUENCE [LARGE SCALE GENOMIC DNA]</scope>
    <source>
        <strain evidence="3 4">NIES-2285</strain>
    </source>
</reference>
<dbReference type="AlphaFoldDB" id="A0A1Y1IDQ9"/>
<accession>A0A1Y1IDQ9</accession>
<keyword evidence="2" id="KW-0812">Transmembrane</keyword>
<proteinExistence type="predicted"/>
<gene>
    <name evidence="3" type="ORF">KFL_003150010</name>
</gene>
<feature type="compositionally biased region" description="Low complexity" evidence="1">
    <location>
        <begin position="665"/>
        <end position="676"/>
    </location>
</feature>
<sequence length="915" mass="97289">RRFTVSPTVSIALEADSTESPQIFIDASTGQQTVFMTWATTEPCPGYAVASEPVGDLSPGSFNVDGAQVVNFRRDVSAGGPRRRALLQATAQGANSSGAVGYSFQVVPTGSGPQLLRMAVNPGNVFDQAGSPIRLTLESSYVIYYGKHCSPERPPTTDTVPPSALLQLVTKDPNGVVSLSSDPGLSPDQVVTLMVSFDKRVSGFDGNTMVISNGTLIKAGPNADAPDGFSYVLTVAIVPKANLVIQAPANIAYSIVGLGNTASNQLQVLNYDVNENIQTGVRTAAIASLAVVATGAILQTSSSLFINVASSLILFAARRSLNAPLPTPYIDASSALSFPLFRWPSPFDGITRDSPIPYTDRPQALISSIPSGGTNGTLAATSERLGRLLLQAQPEIQINGTATSGTPINGTLTSGTSVFVPFNGSFPAVPVNPTPISGTIPANTSLINQARPVTFRDGNISYEARADAYSQELSVNTLNLFHTLGHNGLRGLLRAVFWITVTLLFIGFLQLSAKPLARLLKRETVPSFLVFPALELTFFSVAIVALTYAAMGALVGKSAAGIVLGMAVLLLILVFFLFVLSILWRHVVMQVGAFVSEQQRSGRGSLGAWFRAPFVGSWEPVDSAEGDLFRAKYGYFYADYSGRPSELVNIGPQLMRSPTRKGAPTTLSSRTLSRRSGSWSPAVDALLEPNPEEGSAVPLTSESARVPQAEKDASITGPAVVEIEEEEKRVVQFTPAETDDVTFASAEEPLDKRPTSAKWEAPLESAPGKAPGKLARAQSVRSVHRVGRVGPAAHLRPAWKLMYLLVVVIEAALLGATHGVRASYWQPFIRAPLQLAEVFSTVSELAVVTLALALVVKQDVSPQGQLRKNEEALGYTMIALQLLAIFSGVLNALVSVTLRLVGNLWGKKEALPVHF</sequence>
<dbReference type="EMBL" id="DF237264">
    <property type="protein sequence ID" value="GAQ86836.1"/>
    <property type="molecule type" value="Genomic_DNA"/>
</dbReference>
<keyword evidence="2" id="KW-0472">Membrane</keyword>
<feature type="transmembrane region" description="Helical" evidence="2">
    <location>
        <begin position="801"/>
        <end position="818"/>
    </location>
</feature>
<protein>
    <recommendedName>
        <fullName evidence="5">Bacterial Ig-like domain-containing protein</fullName>
    </recommendedName>
</protein>
<name>A0A1Y1IDQ9_KLENI</name>
<feature type="non-terminal residue" evidence="3">
    <location>
        <position position="1"/>
    </location>
</feature>
<dbReference type="Proteomes" id="UP000054558">
    <property type="component" value="Unassembled WGS sequence"/>
</dbReference>
<feature type="region of interest" description="Disordered" evidence="1">
    <location>
        <begin position="654"/>
        <end position="715"/>
    </location>
</feature>